<evidence type="ECO:0000313" key="2">
    <source>
        <dbReference type="Proteomes" id="UP001589814"/>
    </source>
</evidence>
<sequence>MLSMLTLIAIATIMLLSVVLLSFRVFDSRPEVSDDEHQLVTLGAARPREPGVEIR</sequence>
<reference evidence="1 2" key="1">
    <citation type="submission" date="2024-09" db="EMBL/GenBank/DDBJ databases">
        <authorList>
            <person name="Sun Q."/>
            <person name="Mori K."/>
        </authorList>
    </citation>
    <scope>NUCLEOTIDE SEQUENCE [LARGE SCALE GENOMIC DNA]</scope>
    <source>
        <strain evidence="1 2">CCM 7415</strain>
    </source>
</reference>
<dbReference type="Proteomes" id="UP001589814">
    <property type="component" value="Unassembled WGS sequence"/>
</dbReference>
<accession>A0ABV6FZP2</accession>
<name>A0ABV6FZP2_9GAMM</name>
<protein>
    <recommendedName>
        <fullName evidence="3">Cbb3-type cytochrome oxidase assembly protein CcoS</fullName>
    </recommendedName>
</protein>
<organism evidence="1 2">
    <name type="scientific">Kushneria aurantia</name>
    <dbReference type="NCBI Taxonomy" id="504092"/>
    <lineage>
        <taxon>Bacteria</taxon>
        <taxon>Pseudomonadati</taxon>
        <taxon>Pseudomonadota</taxon>
        <taxon>Gammaproteobacteria</taxon>
        <taxon>Oceanospirillales</taxon>
        <taxon>Halomonadaceae</taxon>
        <taxon>Kushneria</taxon>
    </lineage>
</organism>
<gene>
    <name evidence="1" type="ORF">ACFFHW_02395</name>
</gene>
<evidence type="ECO:0008006" key="3">
    <source>
        <dbReference type="Google" id="ProtNLM"/>
    </source>
</evidence>
<dbReference type="RefSeq" id="WP_019951976.1">
    <property type="nucleotide sequence ID" value="NZ_JBHLVX010000009.1"/>
</dbReference>
<keyword evidence="2" id="KW-1185">Reference proteome</keyword>
<dbReference type="EMBL" id="JBHLVX010000009">
    <property type="protein sequence ID" value="MFC0266855.1"/>
    <property type="molecule type" value="Genomic_DNA"/>
</dbReference>
<comment type="caution">
    <text evidence="1">The sequence shown here is derived from an EMBL/GenBank/DDBJ whole genome shotgun (WGS) entry which is preliminary data.</text>
</comment>
<proteinExistence type="predicted"/>
<evidence type="ECO:0000313" key="1">
    <source>
        <dbReference type="EMBL" id="MFC0266855.1"/>
    </source>
</evidence>